<dbReference type="AlphaFoldDB" id="A0A401ZYA2"/>
<dbReference type="SUPFAM" id="SSF54001">
    <property type="entry name" value="Cysteine proteinases"/>
    <property type="match status" value="1"/>
</dbReference>
<keyword evidence="2" id="KW-0812">Transmembrane</keyword>
<keyword evidence="5" id="KW-1185">Reference proteome</keyword>
<feature type="region of interest" description="Disordered" evidence="1">
    <location>
        <begin position="1"/>
        <end position="26"/>
    </location>
</feature>
<reference evidence="5" key="1">
    <citation type="submission" date="2018-12" db="EMBL/GenBank/DDBJ databases">
        <title>Tengunoibacter tsumagoiensis gen. nov., sp. nov., Dictyobacter kobayashii sp. nov., D. alpinus sp. nov., and D. joshuensis sp. nov. and description of Dictyobacteraceae fam. nov. within the order Ktedonobacterales isolated from Tengu-no-mugimeshi.</title>
        <authorList>
            <person name="Wang C.M."/>
            <person name="Zheng Y."/>
            <person name="Sakai Y."/>
            <person name="Toyoda A."/>
            <person name="Minakuchi Y."/>
            <person name="Abe K."/>
            <person name="Yokota A."/>
            <person name="Yabe S."/>
        </authorList>
    </citation>
    <scope>NUCLEOTIDE SEQUENCE [LARGE SCALE GENOMIC DNA]</scope>
    <source>
        <strain evidence="5">Uno3</strain>
    </source>
</reference>
<dbReference type="InterPro" id="IPR038765">
    <property type="entry name" value="Papain-like_cys_pep_sf"/>
</dbReference>
<dbReference type="OrthoDB" id="9804872at2"/>
<keyword evidence="2" id="KW-1133">Transmembrane helix</keyword>
<dbReference type="SMART" id="SM00460">
    <property type="entry name" value="TGc"/>
    <property type="match status" value="1"/>
</dbReference>
<accession>A0A401ZYA2</accession>
<feature type="transmembrane region" description="Helical" evidence="2">
    <location>
        <begin position="235"/>
        <end position="253"/>
    </location>
</feature>
<feature type="transmembrane region" description="Helical" evidence="2">
    <location>
        <begin position="194"/>
        <end position="214"/>
    </location>
</feature>
<sequence length="831" mass="92873">MSDTTFERLSHLISETPPDPKKKGRSPRTVELLLNPAEGWLLFFLLAAVLYSTTWSVQAAGWISNLDVLSQTTALGLIASFVAAKQQRFPRLLVFSVVIIVGLLLAFWQTVLLYDQGNFTEFFARFQDWLNTIRSGGTGNDDTMFLFFILSLGFALAVISVWLVYCMRSPLLMVAANAVVLLINLNNMTDAGGIFFLILFLISSLLLLLRFNLYESIARWKRQGLRFDDDLKWDIMQAGALVSVGILIFSWVLPGSYANPVASQIWNVPQNPFLQLQNTWNRAFSPSGGGVATSNHGSFRAQLSLGGNPNLNDEVVLTMQTNSKDSAALYLELVSYETYTTNGWVLGATNPFPLEANAFLPPSSFSTQSVKERITMVNPPAEQNPYILGPSEMTSVSIPASVYNGDHGIVAWVGKNGTIRAGVSYTVNSAISDVNDTTLEGVPFPKNAPNYTPNPNRPDDLIAVNAYEDGLVRDFTQMPSNDDMKRISALAHQIVTDANATSMYDQAQALESYLKKNYSYSVDIHPPRQGDPVAWFLFDNSQKDGFCNYFSSAMVLMARSLGMPARVVAGYAPGEYNESTGQYTVRGKQAHSWVQIDFAGYGWINFEPSASFNSFVRPTGLNTPGANGTSSNQTLPTGVVPPDQRTKHKKDPDQTDPGGSTSSSSQPLFFQGPSISITLGSLILLTLFLCIAFGIWWRRLFRRYSLSTQIYGRICLLASWAGIQLQPSLTPYEYVERIRPSFARTADITALERLGDIYVRERWADPQSPEHPLRSGELAELQSIWRRLRLKLVVSVLRHPSFLGWVPARIQRYWKQYRRRHRVRKWLRKEL</sequence>
<feature type="transmembrane region" description="Helical" evidence="2">
    <location>
        <begin position="675"/>
        <end position="697"/>
    </location>
</feature>
<feature type="region of interest" description="Disordered" evidence="1">
    <location>
        <begin position="623"/>
        <end position="667"/>
    </location>
</feature>
<evidence type="ECO:0000259" key="3">
    <source>
        <dbReference type="SMART" id="SM00460"/>
    </source>
</evidence>
<gene>
    <name evidence="4" type="ORF">KTT_16970</name>
</gene>
<feature type="transmembrane region" description="Helical" evidence="2">
    <location>
        <begin position="171"/>
        <end position="188"/>
    </location>
</feature>
<dbReference type="PANTHER" id="PTHR42736:SF1">
    <property type="entry name" value="PROTEIN-GLUTAMINE GAMMA-GLUTAMYLTRANSFERASE"/>
    <property type="match status" value="1"/>
</dbReference>
<keyword evidence="2" id="KW-0472">Membrane</keyword>
<evidence type="ECO:0000256" key="1">
    <source>
        <dbReference type="SAM" id="MobiDB-lite"/>
    </source>
</evidence>
<feature type="transmembrane region" description="Helical" evidence="2">
    <location>
        <begin position="144"/>
        <end position="164"/>
    </location>
</feature>
<comment type="caution">
    <text evidence="4">The sequence shown here is derived from an EMBL/GenBank/DDBJ whole genome shotgun (WGS) entry which is preliminary data.</text>
</comment>
<evidence type="ECO:0000256" key="2">
    <source>
        <dbReference type="SAM" id="Phobius"/>
    </source>
</evidence>
<dbReference type="EMBL" id="BIFR01000001">
    <property type="protein sequence ID" value="GCE11838.1"/>
    <property type="molecule type" value="Genomic_DNA"/>
</dbReference>
<dbReference type="Pfam" id="PF13559">
    <property type="entry name" value="DUF4129"/>
    <property type="match status" value="1"/>
</dbReference>
<feature type="transmembrane region" description="Helical" evidence="2">
    <location>
        <begin position="59"/>
        <end position="83"/>
    </location>
</feature>
<dbReference type="Pfam" id="PF01841">
    <property type="entry name" value="Transglut_core"/>
    <property type="match status" value="1"/>
</dbReference>
<dbReference type="InterPro" id="IPR052901">
    <property type="entry name" value="Bact_TGase-like"/>
</dbReference>
<protein>
    <submittedName>
        <fullName evidence="4">Transglutaminase</fullName>
    </submittedName>
</protein>
<dbReference type="PANTHER" id="PTHR42736">
    <property type="entry name" value="PROTEIN-GLUTAMINE GAMMA-GLUTAMYLTRANSFERASE"/>
    <property type="match status" value="1"/>
</dbReference>
<dbReference type="InterPro" id="IPR025403">
    <property type="entry name" value="TgpA-like_C"/>
</dbReference>
<dbReference type="Proteomes" id="UP000287352">
    <property type="component" value="Unassembled WGS sequence"/>
</dbReference>
<dbReference type="Gene3D" id="3.10.620.30">
    <property type="match status" value="1"/>
</dbReference>
<name>A0A401ZYA2_9CHLR</name>
<feature type="compositionally biased region" description="Basic and acidic residues" evidence="1">
    <location>
        <begin position="1"/>
        <end position="10"/>
    </location>
</feature>
<feature type="compositionally biased region" description="Polar residues" evidence="1">
    <location>
        <begin position="657"/>
        <end position="667"/>
    </location>
</feature>
<dbReference type="RefSeq" id="WP_126579511.1">
    <property type="nucleotide sequence ID" value="NZ_BIFR01000001.1"/>
</dbReference>
<evidence type="ECO:0000313" key="4">
    <source>
        <dbReference type="EMBL" id="GCE11838.1"/>
    </source>
</evidence>
<feature type="compositionally biased region" description="Polar residues" evidence="1">
    <location>
        <begin position="623"/>
        <end position="636"/>
    </location>
</feature>
<feature type="transmembrane region" description="Helical" evidence="2">
    <location>
        <begin position="32"/>
        <end position="53"/>
    </location>
</feature>
<feature type="transmembrane region" description="Helical" evidence="2">
    <location>
        <begin position="92"/>
        <end position="114"/>
    </location>
</feature>
<proteinExistence type="predicted"/>
<dbReference type="InterPro" id="IPR002931">
    <property type="entry name" value="Transglutaminase-like"/>
</dbReference>
<feature type="domain" description="Transglutaminase-like" evidence="3">
    <location>
        <begin position="539"/>
        <end position="610"/>
    </location>
</feature>
<evidence type="ECO:0000313" key="5">
    <source>
        <dbReference type="Proteomes" id="UP000287352"/>
    </source>
</evidence>
<organism evidence="4 5">
    <name type="scientific">Tengunoibacter tsumagoiensis</name>
    <dbReference type="NCBI Taxonomy" id="2014871"/>
    <lineage>
        <taxon>Bacteria</taxon>
        <taxon>Bacillati</taxon>
        <taxon>Chloroflexota</taxon>
        <taxon>Ktedonobacteria</taxon>
        <taxon>Ktedonobacterales</taxon>
        <taxon>Dictyobacteraceae</taxon>
        <taxon>Tengunoibacter</taxon>
    </lineage>
</organism>